<accession>A0A2M6UMN3</accession>
<feature type="signal peptide" evidence="2">
    <location>
        <begin position="1"/>
        <end position="19"/>
    </location>
</feature>
<evidence type="ECO:0000313" key="3">
    <source>
        <dbReference type="EMBL" id="PIT05828.1"/>
    </source>
</evidence>
<protein>
    <submittedName>
        <fullName evidence="3">Uncharacterized protein</fullName>
    </submittedName>
</protein>
<proteinExistence type="predicted"/>
<gene>
    <name evidence="3" type="ORF">TSA1_02250</name>
</gene>
<dbReference type="AlphaFoldDB" id="A0A2M6UMN3"/>
<evidence type="ECO:0000256" key="1">
    <source>
        <dbReference type="SAM" id="MobiDB-lite"/>
    </source>
</evidence>
<keyword evidence="2" id="KW-0732">Signal</keyword>
<dbReference type="RefSeq" id="WP_100180929.1">
    <property type="nucleotide sequence ID" value="NZ_LFJC01000003.1"/>
</dbReference>
<reference evidence="3 4" key="1">
    <citation type="submission" date="2015-06" db="EMBL/GenBank/DDBJ databases">
        <title>Comparative genome analysis of nirS-carrying Bradyrhizobium sp. strains.</title>
        <authorList>
            <person name="Ishii S."/>
            <person name="Jang J."/>
            <person name="Nishizawa T."/>
            <person name="Senoo K."/>
        </authorList>
    </citation>
    <scope>NUCLEOTIDE SEQUENCE [LARGE SCALE GENOMIC DNA]</scope>
    <source>
        <strain evidence="3 4">TSA1</strain>
    </source>
</reference>
<dbReference type="EMBL" id="LFJC01000003">
    <property type="protein sequence ID" value="PIT05828.1"/>
    <property type="molecule type" value="Genomic_DNA"/>
</dbReference>
<evidence type="ECO:0000256" key="2">
    <source>
        <dbReference type="SAM" id="SignalP"/>
    </source>
</evidence>
<comment type="caution">
    <text evidence="3">The sequence shown here is derived from an EMBL/GenBank/DDBJ whole genome shotgun (WGS) entry which is preliminary data.</text>
</comment>
<sequence length="73" mass="7297">MTKFFLTSLVIGGLSVAAAADANAWTRSATANGPRGTSSVNVTGGCANGSCSRNVTRTGPAGNTYTRTGTVSR</sequence>
<dbReference type="Proteomes" id="UP000228930">
    <property type="component" value="Unassembled WGS sequence"/>
</dbReference>
<feature type="chain" id="PRO_5014610885" evidence="2">
    <location>
        <begin position="20"/>
        <end position="73"/>
    </location>
</feature>
<keyword evidence="4" id="KW-1185">Reference proteome</keyword>
<organism evidence="3 4">
    <name type="scientific">Bradyrhizobium nitroreducens</name>
    <dbReference type="NCBI Taxonomy" id="709803"/>
    <lineage>
        <taxon>Bacteria</taxon>
        <taxon>Pseudomonadati</taxon>
        <taxon>Pseudomonadota</taxon>
        <taxon>Alphaproteobacteria</taxon>
        <taxon>Hyphomicrobiales</taxon>
        <taxon>Nitrobacteraceae</taxon>
        <taxon>Bradyrhizobium</taxon>
    </lineage>
</organism>
<feature type="region of interest" description="Disordered" evidence="1">
    <location>
        <begin position="49"/>
        <end position="73"/>
    </location>
</feature>
<evidence type="ECO:0000313" key="4">
    <source>
        <dbReference type="Proteomes" id="UP000228930"/>
    </source>
</evidence>
<name>A0A2M6UMN3_9BRAD</name>